<sequence>MRFMKLKEVIRVTGLGRSSVYSFMSKGEFPQNITLGERAVGWLESEVLEWMQDKLKQRDETSFKR</sequence>
<dbReference type="OrthoDB" id="8455288at2"/>
<dbReference type="Pfam" id="PF05930">
    <property type="entry name" value="Phage_AlpA"/>
    <property type="match status" value="1"/>
</dbReference>
<dbReference type="PANTHER" id="PTHR36154:SF1">
    <property type="entry name" value="DNA-BINDING TRANSCRIPTIONAL ACTIVATOR ALPA"/>
    <property type="match status" value="1"/>
</dbReference>
<organism evidence="1 2">
    <name type="scientific">Marinomonas rhizomae</name>
    <dbReference type="NCBI Taxonomy" id="491948"/>
    <lineage>
        <taxon>Bacteria</taxon>
        <taxon>Pseudomonadati</taxon>
        <taxon>Pseudomonadota</taxon>
        <taxon>Gammaproteobacteria</taxon>
        <taxon>Oceanospirillales</taxon>
        <taxon>Oceanospirillaceae</taxon>
        <taxon>Marinomonas</taxon>
    </lineage>
</organism>
<accession>A0A366JFR7</accession>
<dbReference type="AlphaFoldDB" id="A0A366JFR7"/>
<dbReference type="PANTHER" id="PTHR36154">
    <property type="entry name" value="DNA-BINDING TRANSCRIPTIONAL ACTIVATOR ALPA"/>
    <property type="match status" value="1"/>
</dbReference>
<dbReference type="Proteomes" id="UP000252792">
    <property type="component" value="Unassembled WGS sequence"/>
</dbReference>
<gene>
    <name evidence="1" type="ORF">DFP80_103181</name>
</gene>
<reference evidence="1 2" key="1">
    <citation type="submission" date="2018-06" db="EMBL/GenBank/DDBJ databases">
        <title>Genomic Encyclopedia of Type Strains, Phase III (KMG-III): the genomes of soil and plant-associated and newly described type strains.</title>
        <authorList>
            <person name="Whitman W."/>
        </authorList>
    </citation>
    <scope>NUCLEOTIDE SEQUENCE [LARGE SCALE GENOMIC DNA]</scope>
    <source>
        <strain evidence="1 2">CECT 7377</strain>
    </source>
</reference>
<dbReference type="Gene3D" id="1.10.238.160">
    <property type="match status" value="1"/>
</dbReference>
<evidence type="ECO:0000313" key="2">
    <source>
        <dbReference type="Proteomes" id="UP000252792"/>
    </source>
</evidence>
<dbReference type="InterPro" id="IPR052931">
    <property type="entry name" value="Prophage_regulatory_activator"/>
</dbReference>
<proteinExistence type="predicted"/>
<name>A0A366JFR7_9GAMM</name>
<dbReference type="InterPro" id="IPR010260">
    <property type="entry name" value="AlpA"/>
</dbReference>
<keyword evidence="2" id="KW-1185">Reference proteome</keyword>
<comment type="caution">
    <text evidence="1">The sequence shown here is derived from an EMBL/GenBank/DDBJ whole genome shotgun (WGS) entry which is preliminary data.</text>
</comment>
<dbReference type="RefSeq" id="WP_113915615.1">
    <property type="nucleotide sequence ID" value="NZ_QNSE01000003.1"/>
</dbReference>
<dbReference type="EMBL" id="QNSE01000003">
    <property type="protein sequence ID" value="RBP84708.1"/>
    <property type="molecule type" value="Genomic_DNA"/>
</dbReference>
<evidence type="ECO:0000313" key="1">
    <source>
        <dbReference type="EMBL" id="RBP84708.1"/>
    </source>
</evidence>
<protein>
    <submittedName>
        <fullName evidence="1">AlpA family transcriptional regulator</fullName>
    </submittedName>
</protein>